<accession>Q1PW01</accession>
<dbReference type="InterPro" id="IPR050256">
    <property type="entry name" value="Glycosyltransferase_2"/>
</dbReference>
<dbReference type="GO" id="GO:0004582">
    <property type="term" value="F:dolichyl-phosphate beta-D-mannosyltransferase activity"/>
    <property type="evidence" value="ECO:0007669"/>
    <property type="project" value="UniProtKB-EC"/>
</dbReference>
<dbReference type="Gene3D" id="3.90.550.10">
    <property type="entry name" value="Spore Coat Polysaccharide Biosynthesis Protein SpsA, Chain A"/>
    <property type="match status" value="1"/>
</dbReference>
<dbReference type="RefSeq" id="WP_169704237.1">
    <property type="nucleotide sequence ID" value="NZ_OCTL01000138.1"/>
</dbReference>
<keyword evidence="2" id="KW-0808">Transferase</keyword>
<dbReference type="SUPFAM" id="SSF53448">
    <property type="entry name" value="Nucleotide-diphospho-sugar transferases"/>
    <property type="match status" value="1"/>
</dbReference>
<dbReference type="PANTHER" id="PTHR48090">
    <property type="entry name" value="UNDECAPRENYL-PHOSPHATE 4-DEOXY-4-FORMAMIDO-L-ARABINOSE TRANSFERASE-RELATED"/>
    <property type="match status" value="1"/>
</dbReference>
<evidence type="ECO:0000313" key="2">
    <source>
        <dbReference type="EMBL" id="CAJ71403.1"/>
    </source>
</evidence>
<dbReference type="InterPro" id="IPR029044">
    <property type="entry name" value="Nucleotide-diphossugar_trans"/>
</dbReference>
<gene>
    <name evidence="2" type="ORF">kustc0658</name>
</gene>
<keyword evidence="2" id="KW-0328">Glycosyltransferase</keyword>
<dbReference type="EC" id="2.4.1.83" evidence="2"/>
<feature type="domain" description="Glycosyltransferase 2-like" evidence="1">
    <location>
        <begin position="6"/>
        <end position="160"/>
    </location>
</feature>
<dbReference type="CAZy" id="GT2">
    <property type="family name" value="Glycosyltransferase Family 2"/>
</dbReference>
<reference evidence="2" key="2">
    <citation type="submission" date="2006-01" db="EMBL/GenBank/DDBJ databases">
        <authorList>
            <person name="Genoscope"/>
        </authorList>
    </citation>
    <scope>NUCLEOTIDE SEQUENCE</scope>
</reference>
<proteinExistence type="predicted"/>
<protein>
    <submittedName>
        <fullName evidence="2">Similar to dolichyl-phosphate beta-D-mannosyltransferase</fullName>
        <ecNumber evidence="2">2.4.1.83</ecNumber>
    </submittedName>
</protein>
<reference evidence="2" key="1">
    <citation type="journal article" date="2006" name="Nature">
        <title>Deciphering the evolution and metabolism of an anammox bacterium from a community genome.</title>
        <authorList>
            <person name="Strous M."/>
            <person name="Pelletier E."/>
            <person name="Mangenot S."/>
            <person name="Rattei T."/>
            <person name="Lehner A."/>
            <person name="Taylor M.W."/>
            <person name="Horn M."/>
            <person name="Daims H."/>
            <person name="Bartol-Mavel D."/>
            <person name="Wincker P."/>
            <person name="Barbe V."/>
            <person name="Fonknechten N."/>
            <person name="Vallenet D."/>
            <person name="Segurens B."/>
            <person name="Schenowitz-Truong C."/>
            <person name="Medigue C."/>
            <person name="Collingro A."/>
            <person name="Snel B."/>
            <person name="Dutilh B.E."/>
            <person name="OpDenCamp H.J.M."/>
            <person name="vanDerDrift C."/>
            <person name="Cirpus I."/>
            <person name="vanDePas-Schoonen K.T."/>
            <person name="Harhangi H.R."/>
            <person name="vanNiftrik L."/>
            <person name="Schmid M."/>
            <person name="Keltjens J."/>
            <person name="vanDeVossenberg J."/>
            <person name="Kartal B."/>
            <person name="Meier H."/>
            <person name="Frishman D."/>
            <person name="Huynen M.A."/>
            <person name="Mewes H."/>
            <person name="Weissenbach J."/>
            <person name="Jetten M.S.M."/>
            <person name="Wagner M."/>
            <person name="LePaslier D."/>
        </authorList>
    </citation>
    <scope>NUCLEOTIDE SEQUENCE</scope>
</reference>
<dbReference type="Pfam" id="PF00535">
    <property type="entry name" value="Glycos_transf_2"/>
    <property type="match status" value="1"/>
</dbReference>
<dbReference type="CDD" id="cd04179">
    <property type="entry name" value="DPM_DPG-synthase_like"/>
    <property type="match status" value="1"/>
</dbReference>
<dbReference type="AlphaFoldDB" id="Q1PW01"/>
<evidence type="ECO:0000259" key="1">
    <source>
        <dbReference type="Pfam" id="PF00535"/>
    </source>
</evidence>
<dbReference type="EMBL" id="CT573073">
    <property type="protein sequence ID" value="CAJ71403.1"/>
    <property type="molecule type" value="Genomic_DNA"/>
</dbReference>
<dbReference type="InterPro" id="IPR001173">
    <property type="entry name" value="Glyco_trans_2-like"/>
</dbReference>
<organism evidence="2">
    <name type="scientific">Kuenenia stuttgartiensis</name>
    <dbReference type="NCBI Taxonomy" id="174633"/>
    <lineage>
        <taxon>Bacteria</taxon>
        <taxon>Pseudomonadati</taxon>
        <taxon>Planctomycetota</taxon>
        <taxon>Candidatus Brocadiia</taxon>
        <taxon>Candidatus Brocadiales</taxon>
        <taxon>Candidatus Brocadiaceae</taxon>
        <taxon>Candidatus Kuenenia</taxon>
    </lineage>
</organism>
<name>Q1PW01_KUEST</name>
<dbReference type="PANTHER" id="PTHR48090:SF7">
    <property type="entry name" value="RFBJ PROTEIN"/>
    <property type="match status" value="1"/>
</dbReference>
<sequence>MQYKISVIMPALNEEQNIAKAVENVVKSFDRLNVHGEIVVVNDGSTDQTKSIVEELVEKYPFIQLICHDKPKGIGASYWEGIGKSRGEIITMLPGDAENDAYEILRYLPLMEHVDIVIPFIYNQNVRSWKRRIISKFYKGIINLSFGMLLNYMNGSVMYRKCVLQNITLKSSGFFYQTELLIKSIKSGYLYTEVPCALQQRVSGESKALTFKSLQKVIRGYLSTMASIYALDRKKKPIMPDSVTALRYRQLNEIGDIVQQQFSANLFEEIA</sequence>